<dbReference type="SUPFAM" id="SSF52540">
    <property type="entry name" value="P-loop containing nucleoside triphosphate hydrolases"/>
    <property type="match status" value="1"/>
</dbReference>
<keyword evidence="4" id="KW-0808">Transferase</keyword>
<keyword evidence="16" id="KW-1185">Reference proteome</keyword>
<dbReference type="InterPro" id="IPR049912">
    <property type="entry name" value="CRESS_DNA_REP"/>
</dbReference>
<dbReference type="GO" id="GO:0016779">
    <property type="term" value="F:nucleotidyltransferase activity"/>
    <property type="evidence" value="ECO:0007669"/>
    <property type="project" value="UniProtKB-KW"/>
</dbReference>
<comment type="subcellular location">
    <subcellularLocation>
        <location evidence="1">Host nucleus</location>
    </subcellularLocation>
</comment>
<evidence type="ECO:0000256" key="5">
    <source>
        <dbReference type="ARBA" id="ARBA00022695"/>
    </source>
</evidence>
<dbReference type="RefSeq" id="YP_009506593.1">
    <property type="nucleotide sequence ID" value="NC_038483.1"/>
</dbReference>
<protein>
    <recommendedName>
        <fullName evidence="2">Replication-associated protein</fullName>
    </recommendedName>
</protein>
<dbReference type="GO" id="GO:0016888">
    <property type="term" value="F:DNA endonuclease activity, producing 5'-phosphomonoesters"/>
    <property type="evidence" value="ECO:0007669"/>
    <property type="project" value="InterPro"/>
</dbReference>
<dbReference type="InterPro" id="IPR001301">
    <property type="entry name" value="Gemini_AL1_CLV"/>
</dbReference>
<dbReference type="GO" id="GO:0005198">
    <property type="term" value="F:structural molecule activity"/>
    <property type="evidence" value="ECO:0007669"/>
    <property type="project" value="InterPro"/>
</dbReference>
<dbReference type="SUPFAM" id="SSF55464">
    <property type="entry name" value="Origin of replication-binding domain, RBD-like"/>
    <property type="match status" value="1"/>
</dbReference>
<evidence type="ECO:0000256" key="8">
    <source>
        <dbReference type="ARBA" id="ARBA00022723"/>
    </source>
</evidence>
<evidence type="ECO:0000256" key="6">
    <source>
        <dbReference type="ARBA" id="ARBA00022705"/>
    </source>
</evidence>
<keyword evidence="9" id="KW-0547">Nucleotide-binding</keyword>
<dbReference type="GO" id="GO:0006260">
    <property type="term" value="P:DNA replication"/>
    <property type="evidence" value="ECO:0007669"/>
    <property type="project" value="UniProtKB-KW"/>
</dbReference>
<keyword evidence="10" id="KW-0255">Endonuclease</keyword>
<dbReference type="GeneID" id="37617510"/>
<keyword evidence="12" id="KW-0190">Covalent protein-DNA linkage</keyword>
<evidence type="ECO:0000256" key="10">
    <source>
        <dbReference type="ARBA" id="ARBA00022759"/>
    </source>
</evidence>
<keyword evidence="13" id="KW-0238">DNA-binding</keyword>
<feature type="domain" description="CRESS-DNA virus Rep endonuclease" evidence="14">
    <location>
        <begin position="6"/>
        <end position="111"/>
    </location>
</feature>
<reference evidence="15 16" key="1">
    <citation type="submission" date="2014-09" db="EMBL/GenBank/DDBJ databases">
        <title>Diverse CRESS DNA viruses recovered from Odonata collected in Arizona and Oklahoma, USA.</title>
        <authorList>
            <person name="Dayaram A."/>
            <person name="Pailes R."/>
            <person name="Potter K."/>
            <person name="Moline A.B."/>
            <person name="Rosenstein D.D."/>
            <person name="Marinov M."/>
            <person name="Varsani A."/>
        </authorList>
    </citation>
    <scope>NUCLEOTIDE SEQUENCE [LARGE SCALE GENOMIC DNA]</scope>
    <source>
        <strain evidence="15">OdaGmV-2-US-1642KW-12</strain>
    </source>
</reference>
<dbReference type="OrthoDB" id="9195at10239"/>
<dbReference type="GO" id="GO:0003677">
    <property type="term" value="F:DNA binding"/>
    <property type="evidence" value="ECO:0007669"/>
    <property type="project" value="UniProtKB-KW"/>
</dbReference>
<keyword evidence="11" id="KW-0378">Hydrolase</keyword>
<dbReference type="KEGG" id="vg:37617510"/>
<evidence type="ECO:0000256" key="2">
    <source>
        <dbReference type="ARBA" id="ARBA00014531"/>
    </source>
</evidence>
<dbReference type="Gene3D" id="3.40.1310.20">
    <property type="match status" value="1"/>
</dbReference>
<name>A0A0B4UH04_9VIRU</name>
<dbReference type="Pfam" id="PF08283">
    <property type="entry name" value="Gemini_AL1_M"/>
    <property type="match status" value="1"/>
</dbReference>
<accession>A0A0B4UH04</accession>
<sequence length="340" mass="38585">MAPFHLKNRRYVLLTYSQAGSEFNYWAIVDMLSSHGAECIIGRELDADGGTHFHVFVDFGRLFSTRKTNVFDVDGHHPNILPVWKTPGEAFDYAAKDGDIVAGGLERPGTDCDYDIENFWACAGASQSGEEFLHFLDQLAPRDLMRGFIQFRSYADWKWAVAPERYVNPPGVMFDTGHAEQLSEWLSQANLGSGPGRVRLVAHLHGSRKSLMLWGPTQYGKTTWARSLGNHIFFGSQFSGKLALDGMQDAEYAVFDDWKGGMKALPGYKDWFGCQWQISVRKLHHDAKLITWGRPIIWLCNKDPRLMHVATDDVDWEWMDDNVIFVELARPLATFRASTE</sequence>
<organism evidence="15 16">
    <name type="scientific">Odonata associated gemycircularvirus 2</name>
    <dbReference type="NCBI Taxonomy" id="1985391"/>
    <lineage>
        <taxon>Viruses</taxon>
        <taxon>Monodnaviria</taxon>
        <taxon>Shotokuvirae</taxon>
        <taxon>Cressdnaviricota</taxon>
        <taxon>Repensiviricetes</taxon>
        <taxon>Geplafuvirales</taxon>
        <taxon>Genomoviridae</taxon>
        <taxon>Gemycircularvirus</taxon>
        <taxon>Gemycircularvirus odona2</taxon>
    </lineage>
</organism>
<evidence type="ECO:0000256" key="12">
    <source>
        <dbReference type="ARBA" id="ARBA00023124"/>
    </source>
</evidence>
<dbReference type="EMBL" id="KM598387">
    <property type="protein sequence ID" value="AJD07464.1"/>
    <property type="molecule type" value="Genomic_DNA"/>
</dbReference>
<dbReference type="Gene3D" id="3.40.50.300">
    <property type="entry name" value="P-loop containing nucleotide triphosphate hydrolases"/>
    <property type="match status" value="1"/>
</dbReference>
<proteinExistence type="predicted"/>
<dbReference type="PRINTS" id="PR00228">
    <property type="entry name" value="GEMCOATCLVL1"/>
</dbReference>
<dbReference type="GO" id="GO:0042025">
    <property type="term" value="C:host cell nucleus"/>
    <property type="evidence" value="ECO:0007669"/>
    <property type="project" value="UniProtKB-SubCell"/>
</dbReference>
<dbReference type="GO" id="GO:0046872">
    <property type="term" value="F:metal ion binding"/>
    <property type="evidence" value="ECO:0007669"/>
    <property type="project" value="UniProtKB-KW"/>
</dbReference>
<dbReference type="InterPro" id="IPR027417">
    <property type="entry name" value="P-loop_NTPase"/>
</dbReference>
<evidence type="ECO:0000256" key="7">
    <source>
        <dbReference type="ARBA" id="ARBA00022722"/>
    </source>
</evidence>
<keyword evidence="3" id="KW-1048">Host nucleus</keyword>
<keyword evidence="6" id="KW-0235">DNA replication</keyword>
<keyword evidence="7" id="KW-0540">Nuclease</keyword>
<evidence type="ECO:0000313" key="16">
    <source>
        <dbReference type="Proteomes" id="UP000131223"/>
    </source>
</evidence>
<evidence type="ECO:0000256" key="11">
    <source>
        <dbReference type="ARBA" id="ARBA00022801"/>
    </source>
</evidence>
<dbReference type="InterPro" id="IPR022692">
    <property type="entry name" value="Gemini_AL1_REP_central"/>
</dbReference>
<evidence type="ECO:0000256" key="3">
    <source>
        <dbReference type="ARBA" id="ARBA00022562"/>
    </source>
</evidence>
<evidence type="ECO:0000313" key="15">
    <source>
        <dbReference type="EMBL" id="AJD07464.1"/>
    </source>
</evidence>
<evidence type="ECO:0000256" key="9">
    <source>
        <dbReference type="ARBA" id="ARBA00022741"/>
    </source>
</evidence>
<evidence type="ECO:0000256" key="4">
    <source>
        <dbReference type="ARBA" id="ARBA00022679"/>
    </source>
</evidence>
<evidence type="ECO:0000259" key="14">
    <source>
        <dbReference type="PROSITE" id="PS52020"/>
    </source>
</evidence>
<evidence type="ECO:0000256" key="13">
    <source>
        <dbReference type="ARBA" id="ARBA00023125"/>
    </source>
</evidence>
<keyword evidence="5" id="KW-0548">Nucleotidyltransferase</keyword>
<dbReference type="Proteomes" id="UP000131223">
    <property type="component" value="Segment"/>
</dbReference>
<dbReference type="GO" id="GO:0000166">
    <property type="term" value="F:nucleotide binding"/>
    <property type="evidence" value="ECO:0007669"/>
    <property type="project" value="UniProtKB-KW"/>
</dbReference>
<dbReference type="PROSITE" id="PS52020">
    <property type="entry name" value="CRESS_DNA_REP"/>
    <property type="match status" value="1"/>
</dbReference>
<evidence type="ECO:0000256" key="1">
    <source>
        <dbReference type="ARBA" id="ARBA00004147"/>
    </source>
</evidence>
<keyword evidence="8" id="KW-0479">Metal-binding</keyword>